<evidence type="ECO:0000259" key="3">
    <source>
        <dbReference type="Pfam" id="PF03787"/>
    </source>
</evidence>
<keyword evidence="5" id="KW-1185">Reference proteome</keyword>
<dbReference type="RefSeq" id="WP_036532439.1">
    <property type="nucleotide sequence ID" value="NZ_JJML01000017.1"/>
</dbReference>
<evidence type="ECO:0000313" key="4">
    <source>
        <dbReference type="EMBL" id="KGF72820.1"/>
    </source>
</evidence>
<keyword evidence="1" id="KW-0051">Antiviral defense</keyword>
<dbReference type="STRING" id="1497020.DO97_03520"/>
<gene>
    <name evidence="4" type="ORF">DO97_03520</name>
</gene>
<dbReference type="GO" id="GO:0051607">
    <property type="term" value="P:defense response to virus"/>
    <property type="evidence" value="ECO:0007669"/>
    <property type="project" value="UniProtKB-KW"/>
</dbReference>
<organism evidence="4 5">
    <name type="scientific">Neosynechococcus sphagnicola sy1</name>
    <dbReference type="NCBI Taxonomy" id="1497020"/>
    <lineage>
        <taxon>Bacteria</taxon>
        <taxon>Bacillati</taxon>
        <taxon>Cyanobacteriota</taxon>
        <taxon>Cyanophyceae</taxon>
        <taxon>Neosynechococcales</taxon>
        <taxon>Neosynechococcaceae</taxon>
        <taxon>Neosynechococcus</taxon>
    </lineage>
</organism>
<sequence>MVFERPSRPGQSRPNPTVRPNSTERPIQSTTAGTGKTKKVLPDIKGSGGNRGGSGGGGNGGNSNNPPPETSPWLNPAQAPEEIHASSSFVEYLRWMRSPDSVYRDPTKVQILQMAVEGADYRKRLESLNQRTKLMAGIGNWFLVESVWRIRVGGHKGPESILLPAFDALGMPYIPGATLRGVARNQAIREFLASDSSLDWKAAEKKVTPYFGALEAEGSDRSGKVVFLDAYPTPSKAGGLAMDMANAIWSWENGEPKYSPNPNPFLSLEKSTFIIGLRKKAACTDEILAKVRHWLEIGLADGIGSQVNTGYGRLIPENVARSHGFFELDFTIAGQLIHGHQRFTQWTFNGKQQKWQMRGSPQAEVRPTAFKSMLRYWFRAISLGVLSVEMVKKFEAKLFGSITPQTHGWITVEIFKGNTIRPEPQSKEDRNGKKTPNGEQSGTLVLGYSTEISEHQHEIVADLLKYLTWLMFHLGGIGQGARRPLYSRQNQERERFAPPWWRGCDLIAESEDEFWALPKSVNEFQVLFQQRLRSFYQALGHLTQARINHQYALEPVRQDLWHEVIDRYCEIIVCSGVEDFGKPYALSILHDDDLKIEIPDKNDKDKKVEVYDGYLCGEVKGNHVKPSPVWIANLGNYQVVTVFGATQNPRKKYLKQLRDRTSATSFAQIFPLE</sequence>
<accession>A0A098TKF7</accession>
<dbReference type="PANTHER" id="PTHR39965">
    <property type="entry name" value="CRISPR SYSTEM CMR SUBUNIT CMR6"/>
    <property type="match status" value="1"/>
</dbReference>
<dbReference type="PANTHER" id="PTHR39965:SF1">
    <property type="entry name" value="CRISPR SYSTEM CMR SUBUNIT CMR6"/>
    <property type="match status" value="1"/>
</dbReference>
<dbReference type="AlphaFoldDB" id="A0A098TKF7"/>
<dbReference type="InterPro" id="IPR010172">
    <property type="entry name" value="CRISPR-assoc_prot_TM1791"/>
</dbReference>
<feature type="domain" description="CRISPR type III-associated protein" evidence="3">
    <location>
        <begin position="150"/>
        <end position="314"/>
    </location>
</feature>
<feature type="region of interest" description="Disordered" evidence="2">
    <location>
        <begin position="1"/>
        <end position="76"/>
    </location>
</feature>
<dbReference type="OrthoDB" id="9813956at2"/>
<evidence type="ECO:0000256" key="2">
    <source>
        <dbReference type="SAM" id="MobiDB-lite"/>
    </source>
</evidence>
<evidence type="ECO:0000313" key="5">
    <source>
        <dbReference type="Proteomes" id="UP000030170"/>
    </source>
</evidence>
<comment type="caution">
    <text evidence="4">The sequence shown here is derived from an EMBL/GenBank/DDBJ whole genome shotgun (WGS) entry which is preliminary data.</text>
</comment>
<feature type="compositionally biased region" description="Gly residues" evidence="2">
    <location>
        <begin position="46"/>
        <end position="61"/>
    </location>
</feature>
<protein>
    <submittedName>
        <fullName evidence="4">CRISPR-associated protein Cmr6</fullName>
    </submittedName>
</protein>
<dbReference type="Pfam" id="PF03787">
    <property type="entry name" value="RAMPs"/>
    <property type="match status" value="2"/>
</dbReference>
<proteinExistence type="predicted"/>
<dbReference type="InterPro" id="IPR005537">
    <property type="entry name" value="RAMP_III_fam"/>
</dbReference>
<dbReference type="Proteomes" id="UP000030170">
    <property type="component" value="Unassembled WGS sequence"/>
</dbReference>
<feature type="compositionally biased region" description="Polar residues" evidence="2">
    <location>
        <begin position="9"/>
        <end position="34"/>
    </location>
</feature>
<feature type="region of interest" description="Disordered" evidence="2">
    <location>
        <begin position="420"/>
        <end position="442"/>
    </location>
</feature>
<evidence type="ECO:0000256" key="1">
    <source>
        <dbReference type="ARBA" id="ARBA00023118"/>
    </source>
</evidence>
<reference evidence="4 5" key="1">
    <citation type="journal article" date="2014" name="Mol. Ecol.">
        <title>Evolution of Synechococcus.</title>
        <authorList>
            <person name="Dvorak P."/>
            <person name="Casamatta D."/>
            <person name="Hasler P."/>
            <person name="Poulickova A."/>
            <person name="Ondrej V."/>
            <person name="Sanges R."/>
        </authorList>
    </citation>
    <scope>NUCLEOTIDE SEQUENCE [LARGE SCALE GENOMIC DNA]</scope>
    <source>
        <strain evidence="4 5">CAUP A 1101</strain>
    </source>
</reference>
<feature type="domain" description="CRISPR type III-associated protein" evidence="3">
    <location>
        <begin position="364"/>
        <end position="483"/>
    </location>
</feature>
<name>A0A098TKF7_9CYAN</name>
<dbReference type="EMBL" id="JJML01000017">
    <property type="protein sequence ID" value="KGF72820.1"/>
    <property type="molecule type" value="Genomic_DNA"/>
</dbReference>